<dbReference type="Pfam" id="PF13280">
    <property type="entry name" value="WYL"/>
    <property type="match status" value="1"/>
</dbReference>
<sequence>MRNYPTLEVVPPTTRERLAYIDFALMFKGQTNRVEICRRFNVYPTQVTKDFVLYKQFAPENLSYDAKLRMQVRGPNFKPLFEYHVSKILSSISHGFGDGMDSTIESNFPIETPYLFNEPNLDVLSKVTESFDKGVPIKIRYISLSSGEQERVIIPHTIVNNGLRWHVRGFDRLRGEFRDFVITRIKSAECVIEDSINEFESKEFDHNWNETIELVLAPHPNITHKEAIELDYCMVKAERKLKVRKANADYLLRLWNVDCSLKGTLKGPEFHLWLKNAEFIQNQMELVLAPM</sequence>
<feature type="domain" description="DNA-binding transcriptional repressor CapW C-terminal dimerisation" evidence="2">
    <location>
        <begin position="212"/>
        <end position="278"/>
    </location>
</feature>
<dbReference type="PROSITE" id="PS52050">
    <property type="entry name" value="WYL"/>
    <property type="match status" value="1"/>
</dbReference>
<dbReference type="PIRSF" id="PIRSF015558">
    <property type="entry name" value="Txn_reg_DeoR_prd"/>
    <property type="match status" value="1"/>
</dbReference>
<dbReference type="AlphaFoldDB" id="A0A1I0BIP7"/>
<reference evidence="5" key="1">
    <citation type="submission" date="2016-10" db="EMBL/GenBank/DDBJ databases">
        <authorList>
            <person name="Varghese N."/>
            <person name="Submissions S."/>
        </authorList>
    </citation>
    <scope>NUCLEOTIDE SEQUENCE [LARGE SCALE GENOMIC DNA]</scope>
    <source>
        <strain evidence="5">DSM 18579</strain>
    </source>
</reference>
<evidence type="ECO:0000259" key="2">
    <source>
        <dbReference type="Pfam" id="PF26107"/>
    </source>
</evidence>
<dbReference type="InterPro" id="IPR059020">
    <property type="entry name" value="CapW_CTD"/>
</dbReference>
<dbReference type="PANTHER" id="PTHR34580:SF1">
    <property type="entry name" value="PROTEIN PAFC"/>
    <property type="match status" value="1"/>
</dbReference>
<dbReference type="RefSeq" id="WP_218139469.1">
    <property type="nucleotide sequence ID" value="NZ_FOHV01000008.1"/>
</dbReference>
<protein>
    <submittedName>
        <fullName evidence="4">WYL domain-containing protein</fullName>
    </submittedName>
</protein>
<evidence type="ECO:0000259" key="3">
    <source>
        <dbReference type="Pfam" id="PF26109"/>
    </source>
</evidence>
<dbReference type="PANTHER" id="PTHR34580">
    <property type="match status" value="1"/>
</dbReference>
<feature type="domain" description="WYL" evidence="1">
    <location>
        <begin position="123"/>
        <end position="189"/>
    </location>
</feature>
<keyword evidence="5" id="KW-1185">Reference proteome</keyword>
<dbReference type="InterPro" id="IPR016634">
    <property type="entry name" value="CapW-like"/>
</dbReference>
<feature type="domain" description="DNA-binding transcriptional repressor CapW winged helix-turn-helix" evidence="3">
    <location>
        <begin position="14"/>
        <end position="81"/>
    </location>
</feature>
<accession>A0A1I0BIP7</accession>
<dbReference type="InterPro" id="IPR026881">
    <property type="entry name" value="WYL_dom"/>
</dbReference>
<evidence type="ECO:0000313" key="4">
    <source>
        <dbReference type="EMBL" id="SET06806.1"/>
    </source>
</evidence>
<dbReference type="STRING" id="1123402.SAMN02583745_01274"/>
<dbReference type="Proteomes" id="UP000242642">
    <property type="component" value="Unassembled WGS sequence"/>
</dbReference>
<evidence type="ECO:0000259" key="1">
    <source>
        <dbReference type="Pfam" id="PF13280"/>
    </source>
</evidence>
<dbReference type="EMBL" id="FOHV01000008">
    <property type="protein sequence ID" value="SET06806.1"/>
    <property type="molecule type" value="Genomic_DNA"/>
</dbReference>
<dbReference type="Pfam" id="PF26109">
    <property type="entry name" value="WHD_BrxR"/>
    <property type="match status" value="1"/>
</dbReference>
<organism evidence="4 5">
    <name type="scientific">Thorsellia anophelis DSM 18579</name>
    <dbReference type="NCBI Taxonomy" id="1123402"/>
    <lineage>
        <taxon>Bacteria</taxon>
        <taxon>Pseudomonadati</taxon>
        <taxon>Pseudomonadota</taxon>
        <taxon>Gammaproteobacteria</taxon>
        <taxon>Enterobacterales</taxon>
        <taxon>Thorselliaceae</taxon>
        <taxon>Thorsellia</taxon>
    </lineage>
</organism>
<proteinExistence type="predicted"/>
<dbReference type="InterPro" id="IPR059019">
    <property type="entry name" value="WHD_CapW"/>
</dbReference>
<dbReference type="InterPro" id="IPR051534">
    <property type="entry name" value="CBASS_pafABC_assoc_protein"/>
</dbReference>
<name>A0A1I0BIP7_9GAMM</name>
<dbReference type="Pfam" id="PF26107">
    <property type="entry name" value="BrxR_CTD"/>
    <property type="match status" value="1"/>
</dbReference>
<gene>
    <name evidence="4" type="ORF">SAMN02583745_01274</name>
</gene>
<evidence type="ECO:0000313" key="5">
    <source>
        <dbReference type="Proteomes" id="UP000242642"/>
    </source>
</evidence>